<dbReference type="GO" id="GO:0016829">
    <property type="term" value="F:lyase activity"/>
    <property type="evidence" value="ECO:0007669"/>
    <property type="project" value="UniProtKB-KW"/>
</dbReference>
<keyword evidence="3" id="KW-0456">Lyase</keyword>
<dbReference type="OrthoDB" id="289419at2"/>
<evidence type="ECO:0000256" key="5">
    <source>
        <dbReference type="ARBA" id="ARBA00032523"/>
    </source>
</evidence>
<accession>A0A517MY77</accession>
<evidence type="ECO:0000256" key="7">
    <source>
        <dbReference type="PIRSR" id="PIRSR015957-1"/>
    </source>
</evidence>
<evidence type="ECO:0000313" key="8">
    <source>
        <dbReference type="EMBL" id="QDS99777.1"/>
    </source>
</evidence>
<evidence type="ECO:0000256" key="4">
    <source>
        <dbReference type="ARBA" id="ARBA00023270"/>
    </source>
</evidence>
<evidence type="ECO:0000256" key="1">
    <source>
        <dbReference type="ARBA" id="ARBA00003810"/>
    </source>
</evidence>
<reference evidence="8 9" key="1">
    <citation type="submission" date="2019-02" db="EMBL/GenBank/DDBJ databases">
        <title>Deep-cultivation of Planctomycetes and their phenomic and genomic characterization uncovers novel biology.</title>
        <authorList>
            <person name="Wiegand S."/>
            <person name="Jogler M."/>
            <person name="Boedeker C."/>
            <person name="Pinto D."/>
            <person name="Vollmers J."/>
            <person name="Rivas-Marin E."/>
            <person name="Kohn T."/>
            <person name="Peeters S.H."/>
            <person name="Heuer A."/>
            <person name="Rast P."/>
            <person name="Oberbeckmann S."/>
            <person name="Bunk B."/>
            <person name="Jeske O."/>
            <person name="Meyerdierks A."/>
            <person name="Storesund J.E."/>
            <person name="Kallscheuer N."/>
            <person name="Luecker S."/>
            <person name="Lage O.M."/>
            <person name="Pohl T."/>
            <person name="Merkel B.J."/>
            <person name="Hornburger P."/>
            <person name="Mueller R.-W."/>
            <person name="Bruemmer F."/>
            <person name="Labrenz M."/>
            <person name="Spormann A.M."/>
            <person name="Op den Camp H."/>
            <person name="Overmann J."/>
            <person name="Amann R."/>
            <person name="Jetten M.S.M."/>
            <person name="Mascher T."/>
            <person name="Medema M.H."/>
            <person name="Devos D.P."/>
            <person name="Kaster A.-K."/>
            <person name="Ovreas L."/>
            <person name="Rohde M."/>
            <person name="Galperin M.Y."/>
            <person name="Jogler C."/>
        </authorList>
    </citation>
    <scope>NUCLEOTIDE SEQUENCE [LARGE SCALE GENOMIC DNA]</scope>
    <source>
        <strain evidence="8 9">HG15A2</strain>
    </source>
</reference>
<gene>
    <name evidence="8" type="ORF">HG15A2_31080</name>
</gene>
<comment type="catalytic activity">
    <reaction evidence="6">
        <text>2 D-glyceraldehyde 3-phosphate = 4-(hydroxymethyl)-2-furancarboxaldehyde phosphate + phosphate + 2 H2O</text>
        <dbReference type="Rhea" id="RHEA:43536"/>
        <dbReference type="ChEBI" id="CHEBI:15377"/>
        <dbReference type="ChEBI" id="CHEBI:43474"/>
        <dbReference type="ChEBI" id="CHEBI:59776"/>
        <dbReference type="ChEBI" id="CHEBI:83407"/>
        <dbReference type="EC" id="4.2.3.153"/>
    </reaction>
</comment>
<evidence type="ECO:0000313" key="9">
    <source>
        <dbReference type="Proteomes" id="UP000319852"/>
    </source>
</evidence>
<dbReference type="EC" id="4.2.3.153" evidence="2"/>
<dbReference type="Proteomes" id="UP000319852">
    <property type="component" value="Chromosome"/>
</dbReference>
<protein>
    <recommendedName>
        <fullName evidence="2">(5-formylfuran-3-yl)methyl phosphate synthase</fullName>
        <ecNumber evidence="2">4.2.3.153</ecNumber>
    </recommendedName>
    <alternativeName>
        <fullName evidence="5">4-(hydroxymethyl)-2-furancarboxaldehyde-phosphate synthase</fullName>
    </alternativeName>
</protein>
<feature type="active site" description="Proton acceptor" evidence="7">
    <location>
        <position position="107"/>
    </location>
</feature>
<proteinExistence type="predicted"/>
<dbReference type="EMBL" id="CP036263">
    <property type="protein sequence ID" value="QDS99777.1"/>
    <property type="molecule type" value="Genomic_DNA"/>
</dbReference>
<dbReference type="RefSeq" id="WP_145060945.1">
    <property type="nucleotide sequence ID" value="NZ_CP036263.1"/>
</dbReference>
<sequence>MSRLDSSPNVSSTFDSKSLESSRQTQLLVSVRDALEAQVTLDGGVDWIDLKEPSRGALGAVASAIAEEVVNLVGNRAPVSAAAGELLDWPDSPAQELLNITGVDLLKLGLAGCSEIPHWQKLWLNAAAQLAAAGKGLVAVCYADYVAARAPSPSEVLGLAGEFSGSTLLIDTFDKSLGPLSSHLSTKVLAQILSEAKSHNMRTVVAGKLRFADVTQLPLELIDLIAVRGAVCRGERSGPLDAGKVSKFVRLIRTRNGKFS</sequence>
<name>A0A517MY77_9BACT</name>
<evidence type="ECO:0000256" key="2">
    <source>
        <dbReference type="ARBA" id="ARBA00012553"/>
    </source>
</evidence>
<dbReference type="AlphaFoldDB" id="A0A517MY77"/>
<keyword evidence="9" id="KW-1185">Reference proteome</keyword>
<dbReference type="PIRSF" id="PIRSF015957">
    <property type="entry name" value="UCP015957"/>
    <property type="match status" value="1"/>
</dbReference>
<feature type="active site" description="Schiff-base intermediate with substrate" evidence="7">
    <location>
        <position position="51"/>
    </location>
</feature>
<evidence type="ECO:0000256" key="3">
    <source>
        <dbReference type="ARBA" id="ARBA00023239"/>
    </source>
</evidence>
<organism evidence="8 9">
    <name type="scientific">Adhaeretor mobilis</name>
    <dbReference type="NCBI Taxonomy" id="1930276"/>
    <lineage>
        <taxon>Bacteria</taxon>
        <taxon>Pseudomonadati</taxon>
        <taxon>Planctomycetota</taxon>
        <taxon>Planctomycetia</taxon>
        <taxon>Pirellulales</taxon>
        <taxon>Lacipirellulaceae</taxon>
        <taxon>Adhaeretor</taxon>
    </lineage>
</organism>
<evidence type="ECO:0000256" key="6">
    <source>
        <dbReference type="ARBA" id="ARBA00047628"/>
    </source>
</evidence>
<dbReference type="InterPro" id="IPR007565">
    <property type="entry name" value="4HFCP_synth"/>
</dbReference>
<keyword evidence="4" id="KW-0704">Schiff base</keyword>
<dbReference type="Pfam" id="PF04476">
    <property type="entry name" value="4HFCP_synth"/>
    <property type="match status" value="1"/>
</dbReference>
<comment type="function">
    <text evidence="1">Catalyzes the formation of 4-(hydroxymethyl)-2-furancarboxaldehyde phosphate (4-HFC-P) from two molecules of glyceraldehyde-3-P (GA-3-P).</text>
</comment>
<dbReference type="KEGG" id="amob:HG15A2_31080"/>